<comment type="subunit">
    <text evidence="1">Part of the nuclear pore complex (NPC).</text>
</comment>
<name>A0A9P6ZL69_9AGAM</name>
<dbReference type="Gene3D" id="1.10.3450.20">
    <property type="match status" value="1"/>
</dbReference>
<comment type="function">
    <text evidence="1">Functions as a component of the nuclear pore complex (NPC).</text>
</comment>
<dbReference type="GO" id="GO:0005643">
    <property type="term" value="C:nuclear pore"/>
    <property type="evidence" value="ECO:0007669"/>
    <property type="project" value="UniProtKB-SubCell"/>
</dbReference>
<comment type="caution">
    <text evidence="2">The sequence shown here is derived from an EMBL/GenBank/DDBJ whole genome shotgun (WGS) entry which is preliminary data.</text>
</comment>
<keyword evidence="1" id="KW-0811">Translocation</keyword>
<dbReference type="GO" id="GO:0015031">
    <property type="term" value="P:protein transport"/>
    <property type="evidence" value="ECO:0007669"/>
    <property type="project" value="UniProtKB-KW"/>
</dbReference>
<keyword evidence="1" id="KW-0472">Membrane</keyword>
<keyword evidence="1" id="KW-0653">Protein transport</keyword>
<sequence>MTSGIFGQGVHLIRFCTHSPGYNAASKTRLAAGSLPKATAVPAKPSQNHLSIHPRTLLAKMILTELVVVREWLHETAPPPQHESERGSEKSLAQALYSFVRAGRLDEAVELRRKAHQSWRAANICGPLLFQWRSQLSSRYHLRISDLLAANEQWDDDGIDDAEDAEGCKGNPRRKL</sequence>
<dbReference type="InterPro" id="IPR007252">
    <property type="entry name" value="Nup84/Nup107"/>
</dbReference>
<reference evidence="2" key="1">
    <citation type="journal article" date="2020" name="New Phytol.">
        <title>Comparative genomics reveals dynamic genome evolution in host specialist ectomycorrhizal fungi.</title>
        <authorList>
            <person name="Lofgren L.A."/>
            <person name="Nguyen N.H."/>
            <person name="Vilgalys R."/>
            <person name="Ruytinx J."/>
            <person name="Liao H.L."/>
            <person name="Branco S."/>
            <person name="Kuo A."/>
            <person name="LaButti K."/>
            <person name="Lipzen A."/>
            <person name="Andreopoulos W."/>
            <person name="Pangilinan J."/>
            <person name="Riley R."/>
            <person name="Hundley H."/>
            <person name="Na H."/>
            <person name="Barry K."/>
            <person name="Grigoriev I.V."/>
            <person name="Stajich J.E."/>
            <person name="Kennedy P.G."/>
        </authorList>
    </citation>
    <scope>NUCLEOTIDE SEQUENCE</scope>
    <source>
        <strain evidence="2">DOB743</strain>
    </source>
</reference>
<comment type="similarity">
    <text evidence="1">Belongs to the nucleoporin Nup84/Nup107 family.</text>
</comment>
<dbReference type="AlphaFoldDB" id="A0A9P6ZL69"/>
<evidence type="ECO:0000313" key="2">
    <source>
        <dbReference type="EMBL" id="KAG1769939.1"/>
    </source>
</evidence>
<keyword evidence="3" id="KW-1185">Reference proteome</keyword>
<dbReference type="Proteomes" id="UP000714275">
    <property type="component" value="Unassembled WGS sequence"/>
</dbReference>
<keyword evidence="1" id="KW-0906">Nuclear pore complex</keyword>
<dbReference type="Pfam" id="PF04121">
    <property type="entry name" value="Nup84_Nup100"/>
    <property type="match status" value="1"/>
</dbReference>
<keyword evidence="1" id="KW-0539">Nucleus</keyword>
<keyword evidence="1" id="KW-0509">mRNA transport</keyword>
<dbReference type="GO" id="GO:0017056">
    <property type="term" value="F:structural constituent of nuclear pore"/>
    <property type="evidence" value="ECO:0007669"/>
    <property type="project" value="UniProtKB-UniRule"/>
</dbReference>
<dbReference type="EMBL" id="JABBWD010000068">
    <property type="protein sequence ID" value="KAG1769939.1"/>
    <property type="molecule type" value="Genomic_DNA"/>
</dbReference>
<dbReference type="GO" id="GO:0031965">
    <property type="term" value="C:nuclear membrane"/>
    <property type="evidence" value="ECO:0007669"/>
    <property type="project" value="UniProtKB-SubCell"/>
</dbReference>
<accession>A0A9P6ZL69</accession>
<proteinExistence type="inferred from homology"/>
<protein>
    <recommendedName>
        <fullName evidence="1">Nuclear pore complex protein</fullName>
    </recommendedName>
</protein>
<keyword evidence="1" id="KW-0813">Transport</keyword>
<gene>
    <name evidence="2" type="ORF">EV702DRAFT_1281962</name>
</gene>
<dbReference type="OrthoDB" id="2690589at2759"/>
<organism evidence="2 3">
    <name type="scientific">Suillus placidus</name>
    <dbReference type="NCBI Taxonomy" id="48579"/>
    <lineage>
        <taxon>Eukaryota</taxon>
        <taxon>Fungi</taxon>
        <taxon>Dikarya</taxon>
        <taxon>Basidiomycota</taxon>
        <taxon>Agaricomycotina</taxon>
        <taxon>Agaricomycetes</taxon>
        <taxon>Agaricomycetidae</taxon>
        <taxon>Boletales</taxon>
        <taxon>Suillineae</taxon>
        <taxon>Suillaceae</taxon>
        <taxon>Suillus</taxon>
    </lineage>
</organism>
<evidence type="ECO:0000256" key="1">
    <source>
        <dbReference type="RuleBase" id="RU365072"/>
    </source>
</evidence>
<comment type="subcellular location">
    <subcellularLocation>
        <location evidence="1">Nucleus</location>
        <location evidence="1">Nuclear pore complex</location>
    </subcellularLocation>
    <subcellularLocation>
        <location evidence="1">Nucleus membrane</location>
    </subcellularLocation>
</comment>
<evidence type="ECO:0000313" key="3">
    <source>
        <dbReference type="Proteomes" id="UP000714275"/>
    </source>
</evidence>